<dbReference type="EMBL" id="ANMG01000003">
    <property type="protein sequence ID" value="EMD29631.1"/>
    <property type="molecule type" value="Genomic_DNA"/>
</dbReference>
<reference evidence="1 3" key="1">
    <citation type="submission" date="2012-10" db="EMBL/GenBank/DDBJ databases">
        <title>Genome assembly of Amycolatopsis azurea DSM 43854.</title>
        <authorList>
            <person name="Khatri I."/>
            <person name="Kaur I."/>
            <person name="Subramanian S."/>
            <person name="Mayilraj S."/>
        </authorList>
    </citation>
    <scope>NUCLEOTIDE SEQUENCE [LARGE SCALE GENOMIC DNA]</scope>
    <source>
        <strain evidence="1 3">DSM 43854</strain>
    </source>
</reference>
<accession>M2QSY2</accession>
<keyword evidence="4" id="KW-1185">Reference proteome</keyword>
<comment type="caution">
    <text evidence="1">The sequence shown here is derived from an EMBL/GenBank/DDBJ whole genome shotgun (WGS) entry which is preliminary data.</text>
</comment>
<reference evidence="2 4" key="2">
    <citation type="submission" date="2017-02" db="EMBL/GenBank/DDBJ databases">
        <title>Amycolatopsis azurea DSM 43854 draft genome.</title>
        <authorList>
            <person name="Mayilraj S."/>
        </authorList>
    </citation>
    <scope>NUCLEOTIDE SEQUENCE [LARGE SCALE GENOMIC DNA]</scope>
    <source>
        <strain evidence="2 4">DSM 43854</strain>
    </source>
</reference>
<gene>
    <name evidence="2" type="ORF">B0293_07730</name>
    <name evidence="1" type="ORF">C791_2990</name>
</gene>
<dbReference type="Proteomes" id="UP000014137">
    <property type="component" value="Unassembled WGS sequence"/>
</dbReference>
<dbReference type="EMBL" id="MUXN01000004">
    <property type="protein sequence ID" value="OOC07549.1"/>
    <property type="molecule type" value="Genomic_DNA"/>
</dbReference>
<evidence type="ECO:0000313" key="1">
    <source>
        <dbReference type="EMBL" id="EMD29631.1"/>
    </source>
</evidence>
<name>M2QSY2_9PSEU</name>
<dbReference type="Proteomes" id="UP000188551">
    <property type="component" value="Unassembled WGS sequence"/>
</dbReference>
<organism evidence="1 3">
    <name type="scientific">Amycolatopsis azurea DSM 43854</name>
    <dbReference type="NCBI Taxonomy" id="1238180"/>
    <lineage>
        <taxon>Bacteria</taxon>
        <taxon>Bacillati</taxon>
        <taxon>Actinomycetota</taxon>
        <taxon>Actinomycetes</taxon>
        <taxon>Pseudonocardiales</taxon>
        <taxon>Pseudonocardiaceae</taxon>
        <taxon>Amycolatopsis</taxon>
    </lineage>
</organism>
<protein>
    <submittedName>
        <fullName evidence="1">Uncharacterized protein</fullName>
    </submittedName>
</protein>
<evidence type="ECO:0000313" key="2">
    <source>
        <dbReference type="EMBL" id="OOC07549.1"/>
    </source>
</evidence>
<evidence type="ECO:0000313" key="4">
    <source>
        <dbReference type="Proteomes" id="UP000188551"/>
    </source>
</evidence>
<evidence type="ECO:0000313" key="3">
    <source>
        <dbReference type="Proteomes" id="UP000014137"/>
    </source>
</evidence>
<dbReference type="PATRIC" id="fig|1238180.3.peg.387"/>
<dbReference type="AlphaFoldDB" id="M2QSY2"/>
<sequence>MSDDVSPKTIEAIKSTTELGTWILEPDESTGDLNAVGKLIIDDIASRDPYDTAAGFAAVFGELLHRLSKATGQTRHELWSDIAIQLGERCA</sequence>
<proteinExistence type="predicted"/>